<feature type="coiled-coil region" evidence="1">
    <location>
        <begin position="128"/>
        <end position="155"/>
    </location>
</feature>
<dbReference type="Gene3D" id="1.20.120.20">
    <property type="entry name" value="Apolipoprotein"/>
    <property type="match status" value="1"/>
</dbReference>
<dbReference type="Gene3D" id="1.20.5.2280">
    <property type="match status" value="1"/>
</dbReference>
<dbReference type="SUPFAM" id="SSF57997">
    <property type="entry name" value="Tropomyosin"/>
    <property type="match status" value="1"/>
</dbReference>
<feature type="region of interest" description="Disordered" evidence="2">
    <location>
        <begin position="304"/>
        <end position="350"/>
    </location>
</feature>
<proteinExistence type="predicted"/>
<gene>
    <name evidence="3" type="ORF">ACFPEL_19065</name>
</gene>
<feature type="compositionally biased region" description="Polar residues" evidence="2">
    <location>
        <begin position="333"/>
        <end position="350"/>
    </location>
</feature>
<evidence type="ECO:0000256" key="2">
    <source>
        <dbReference type="SAM" id="MobiDB-lite"/>
    </source>
</evidence>
<evidence type="ECO:0000256" key="1">
    <source>
        <dbReference type="SAM" id="Coils"/>
    </source>
</evidence>
<comment type="caution">
    <text evidence="3">The sequence shown here is derived from an EMBL/GenBank/DDBJ whole genome shotgun (WGS) entry which is preliminary data.</text>
</comment>
<dbReference type="Proteomes" id="UP001595909">
    <property type="component" value="Unassembled WGS sequence"/>
</dbReference>
<keyword evidence="1" id="KW-0175">Coiled coil</keyword>
<accession>A0ABV9RQN0</accession>
<evidence type="ECO:0000313" key="3">
    <source>
        <dbReference type="EMBL" id="MFC4834522.1"/>
    </source>
</evidence>
<protein>
    <submittedName>
        <fullName evidence="3">PA containing protein</fullName>
    </submittedName>
</protein>
<organism evidence="3 4">
    <name type="scientific">Actinomycetospora chibensis</name>
    <dbReference type="NCBI Taxonomy" id="663606"/>
    <lineage>
        <taxon>Bacteria</taxon>
        <taxon>Bacillati</taxon>
        <taxon>Actinomycetota</taxon>
        <taxon>Actinomycetes</taxon>
        <taxon>Pseudonocardiales</taxon>
        <taxon>Pseudonocardiaceae</taxon>
        <taxon>Actinomycetospora</taxon>
    </lineage>
</organism>
<sequence>MIDNNQTQSFDRMRSMLVRAAEVRDSEQQQIFDSLDEIHGRLAALDGLGAIRKRLSDVPDRTEMSVLAERLDETVAKIDAQESSVSSLARLVEGLVDRVAERLATPFAQIDGRLDGVSGRFEGVAGRMDGLEDRISGLHKRLDDLDNKLDRHEMRLDGLPAAVTGPMRERVDAVDSGLRDRLDDLARGVSEEITGTREAARTDATTTRNETTTQVGELAGRLENLTQRLDQVGTRLDSVESGLGDRVGALSTSVENGLDRLDGTLVNRPDHEAVVALVRQANEESERRNAGHLDEAMATFAEIILGPGGGSSGSMPAPRPTTRRGSRKPSIREGQNNGSELPTESSNAEN</sequence>
<dbReference type="RefSeq" id="WP_274190644.1">
    <property type="nucleotide sequence ID" value="NZ_BAABHN010000039.1"/>
</dbReference>
<dbReference type="EMBL" id="JBHSIM010000039">
    <property type="protein sequence ID" value="MFC4834522.1"/>
    <property type="molecule type" value="Genomic_DNA"/>
</dbReference>
<keyword evidence="4" id="KW-1185">Reference proteome</keyword>
<name>A0ABV9RQN0_9PSEU</name>
<evidence type="ECO:0000313" key="4">
    <source>
        <dbReference type="Proteomes" id="UP001595909"/>
    </source>
</evidence>
<reference evidence="4" key="1">
    <citation type="journal article" date="2019" name="Int. J. Syst. Evol. Microbiol.">
        <title>The Global Catalogue of Microorganisms (GCM) 10K type strain sequencing project: providing services to taxonomists for standard genome sequencing and annotation.</title>
        <authorList>
            <consortium name="The Broad Institute Genomics Platform"/>
            <consortium name="The Broad Institute Genome Sequencing Center for Infectious Disease"/>
            <person name="Wu L."/>
            <person name="Ma J."/>
        </authorList>
    </citation>
    <scope>NUCLEOTIDE SEQUENCE [LARGE SCALE GENOMIC DNA]</scope>
    <source>
        <strain evidence="4">CCUG 50347</strain>
    </source>
</reference>